<feature type="transmembrane region" description="Helical" evidence="1">
    <location>
        <begin position="178"/>
        <end position="197"/>
    </location>
</feature>
<dbReference type="SUPFAM" id="SSF103481">
    <property type="entry name" value="Multidrug resistance efflux transporter EmrE"/>
    <property type="match status" value="2"/>
</dbReference>
<evidence type="ECO:0000313" key="4">
    <source>
        <dbReference type="Proteomes" id="UP000541352"/>
    </source>
</evidence>
<keyword evidence="1" id="KW-0472">Membrane</keyword>
<feature type="transmembrane region" description="Helical" evidence="1">
    <location>
        <begin position="145"/>
        <end position="166"/>
    </location>
</feature>
<proteinExistence type="predicted"/>
<dbReference type="Pfam" id="PF00892">
    <property type="entry name" value="EamA"/>
    <property type="match status" value="2"/>
</dbReference>
<evidence type="ECO:0000259" key="2">
    <source>
        <dbReference type="Pfam" id="PF00892"/>
    </source>
</evidence>
<dbReference type="PANTHER" id="PTHR22911:SF137">
    <property type="entry name" value="SOLUTE CARRIER FAMILY 35 MEMBER G2-RELATED"/>
    <property type="match status" value="1"/>
</dbReference>
<sequence length="289" mass="31065">MTKYILMVLTGAVSYGILSSFVKLAYGYGYHSAEIAFLQALLGALLLLGVWGASGKPNASRSQIPLLLVAGAAIGAATFLYYLSVKYIPASVAIVLLMQFTWFSLLLEWLFFRKRPLLSEGIITVVILGGSVLASGLLAQGPFLLSLRGVVIVLCASVVYALYIVINSRADKATSWQAKSAWMMIGSAVAIFLMNFHSLVFENHFGLGLLKWGVFLAFFGTVLPPILFAIGMPKIGASTSGLVLTAELPVAVLTAHFLLKEPISFSQLMGIALMLGSLIALNRVTRQKQ</sequence>
<feature type="domain" description="EamA" evidence="2">
    <location>
        <begin position="3"/>
        <end position="135"/>
    </location>
</feature>
<dbReference type="PANTHER" id="PTHR22911">
    <property type="entry name" value="ACYL-MALONYL CONDENSING ENZYME-RELATED"/>
    <property type="match status" value="1"/>
</dbReference>
<dbReference type="EMBL" id="JACIBY010000002">
    <property type="protein sequence ID" value="MBB3837096.1"/>
    <property type="molecule type" value="Genomic_DNA"/>
</dbReference>
<dbReference type="Proteomes" id="UP000541352">
    <property type="component" value="Unassembled WGS sequence"/>
</dbReference>
<feature type="transmembrane region" description="Helical" evidence="1">
    <location>
        <begin position="117"/>
        <end position="139"/>
    </location>
</feature>
<feature type="transmembrane region" description="Helical" evidence="1">
    <location>
        <begin position="265"/>
        <end position="284"/>
    </location>
</feature>
<dbReference type="InterPro" id="IPR037185">
    <property type="entry name" value="EmrE-like"/>
</dbReference>
<name>A0A7W5ZH69_9BACT</name>
<organism evidence="3 4">
    <name type="scientific">Runella defluvii</name>
    <dbReference type="NCBI Taxonomy" id="370973"/>
    <lineage>
        <taxon>Bacteria</taxon>
        <taxon>Pseudomonadati</taxon>
        <taxon>Bacteroidota</taxon>
        <taxon>Cytophagia</taxon>
        <taxon>Cytophagales</taxon>
        <taxon>Spirosomataceae</taxon>
        <taxon>Runella</taxon>
    </lineage>
</organism>
<feature type="transmembrane region" description="Helical" evidence="1">
    <location>
        <begin position="35"/>
        <end position="54"/>
    </location>
</feature>
<dbReference type="GO" id="GO:0016020">
    <property type="term" value="C:membrane"/>
    <property type="evidence" value="ECO:0007669"/>
    <property type="project" value="InterPro"/>
</dbReference>
<dbReference type="RefSeq" id="WP_183971862.1">
    <property type="nucleotide sequence ID" value="NZ_JACIBY010000002.1"/>
</dbReference>
<keyword evidence="1" id="KW-1133">Transmembrane helix</keyword>
<gene>
    <name evidence="3" type="ORF">FHS57_001090</name>
</gene>
<dbReference type="InterPro" id="IPR000620">
    <property type="entry name" value="EamA_dom"/>
</dbReference>
<reference evidence="3 4" key="1">
    <citation type="submission" date="2020-08" db="EMBL/GenBank/DDBJ databases">
        <title>Genomic Encyclopedia of Type Strains, Phase IV (KMG-IV): sequencing the most valuable type-strain genomes for metagenomic binning, comparative biology and taxonomic classification.</title>
        <authorList>
            <person name="Goeker M."/>
        </authorList>
    </citation>
    <scope>NUCLEOTIDE SEQUENCE [LARGE SCALE GENOMIC DNA]</scope>
    <source>
        <strain evidence="3 4">DSM 17976</strain>
    </source>
</reference>
<feature type="transmembrane region" description="Helical" evidence="1">
    <location>
        <begin position="209"/>
        <end position="230"/>
    </location>
</feature>
<accession>A0A7W5ZH69</accession>
<keyword evidence="4" id="KW-1185">Reference proteome</keyword>
<feature type="transmembrane region" description="Helical" evidence="1">
    <location>
        <begin position="90"/>
        <end position="110"/>
    </location>
</feature>
<dbReference type="AlphaFoldDB" id="A0A7W5ZH69"/>
<feature type="transmembrane region" description="Helical" evidence="1">
    <location>
        <begin position="7"/>
        <end position="29"/>
    </location>
</feature>
<comment type="caution">
    <text evidence="3">The sequence shown here is derived from an EMBL/GenBank/DDBJ whole genome shotgun (WGS) entry which is preliminary data.</text>
</comment>
<evidence type="ECO:0000313" key="3">
    <source>
        <dbReference type="EMBL" id="MBB3837096.1"/>
    </source>
</evidence>
<feature type="domain" description="EamA" evidence="2">
    <location>
        <begin position="148"/>
        <end position="281"/>
    </location>
</feature>
<protein>
    <submittedName>
        <fullName evidence="3">Drug/metabolite transporter (DMT)-like permease</fullName>
    </submittedName>
</protein>
<evidence type="ECO:0000256" key="1">
    <source>
        <dbReference type="SAM" id="Phobius"/>
    </source>
</evidence>
<feature type="transmembrane region" description="Helical" evidence="1">
    <location>
        <begin position="66"/>
        <end position="84"/>
    </location>
</feature>
<keyword evidence="1" id="KW-0812">Transmembrane</keyword>